<name>X1S0J3_9ZZZZ</name>
<evidence type="ECO:0000313" key="3">
    <source>
        <dbReference type="EMBL" id="GAI72706.1"/>
    </source>
</evidence>
<evidence type="ECO:0000259" key="2">
    <source>
        <dbReference type="PROSITE" id="PS51898"/>
    </source>
</evidence>
<dbReference type="GO" id="GO:0006310">
    <property type="term" value="P:DNA recombination"/>
    <property type="evidence" value="ECO:0007669"/>
    <property type="project" value="UniProtKB-KW"/>
</dbReference>
<dbReference type="InterPro" id="IPR002104">
    <property type="entry name" value="Integrase_catalytic"/>
</dbReference>
<sequence length="192" mass="22010">MKFSRRKKLPVTLEPGEAERLIRQPNKRYPTGKRNIAIMKVMLNMGLRVSEITNLKPGSVNLTSQRLRIIDGKGGVDRDLIIPSALVDHIKAWKDIKPKNTEYFFTTLKGGKVSERYLVDMIKRYGRRAKIDKIISPHTLRHTFATEYYKQTKDIETLRRILGHADISTTQIYITLANIDVEAGMNGFKIIA</sequence>
<dbReference type="InterPro" id="IPR011010">
    <property type="entry name" value="DNA_brk_join_enz"/>
</dbReference>
<dbReference type="PANTHER" id="PTHR30349:SF64">
    <property type="entry name" value="PROPHAGE INTEGRASE INTD-RELATED"/>
    <property type="match status" value="1"/>
</dbReference>
<comment type="caution">
    <text evidence="3">The sequence shown here is derived from an EMBL/GenBank/DDBJ whole genome shotgun (WGS) entry which is preliminary data.</text>
</comment>
<evidence type="ECO:0000256" key="1">
    <source>
        <dbReference type="ARBA" id="ARBA00023172"/>
    </source>
</evidence>
<dbReference type="Gene3D" id="1.10.443.10">
    <property type="entry name" value="Intergrase catalytic core"/>
    <property type="match status" value="1"/>
</dbReference>
<dbReference type="PANTHER" id="PTHR30349">
    <property type="entry name" value="PHAGE INTEGRASE-RELATED"/>
    <property type="match status" value="1"/>
</dbReference>
<dbReference type="GO" id="GO:0003677">
    <property type="term" value="F:DNA binding"/>
    <property type="evidence" value="ECO:0007669"/>
    <property type="project" value="InterPro"/>
</dbReference>
<protein>
    <recommendedName>
        <fullName evidence="2">Tyr recombinase domain-containing protein</fullName>
    </recommendedName>
</protein>
<dbReference type="AlphaFoldDB" id="X1S0J3"/>
<accession>X1S0J3</accession>
<dbReference type="Pfam" id="PF00589">
    <property type="entry name" value="Phage_integrase"/>
    <property type="match status" value="1"/>
</dbReference>
<keyword evidence="1" id="KW-0233">DNA recombination</keyword>
<dbReference type="SUPFAM" id="SSF56349">
    <property type="entry name" value="DNA breaking-rejoining enzymes"/>
    <property type="match status" value="1"/>
</dbReference>
<dbReference type="InterPro" id="IPR050090">
    <property type="entry name" value="Tyrosine_recombinase_XerCD"/>
</dbReference>
<proteinExistence type="predicted"/>
<dbReference type="EMBL" id="BARW01001304">
    <property type="protein sequence ID" value="GAI72706.1"/>
    <property type="molecule type" value="Genomic_DNA"/>
</dbReference>
<dbReference type="GO" id="GO:0015074">
    <property type="term" value="P:DNA integration"/>
    <property type="evidence" value="ECO:0007669"/>
    <property type="project" value="InterPro"/>
</dbReference>
<gene>
    <name evidence="3" type="ORF">S12H4_04290</name>
</gene>
<organism evidence="3">
    <name type="scientific">marine sediment metagenome</name>
    <dbReference type="NCBI Taxonomy" id="412755"/>
    <lineage>
        <taxon>unclassified sequences</taxon>
        <taxon>metagenomes</taxon>
        <taxon>ecological metagenomes</taxon>
    </lineage>
</organism>
<dbReference type="PROSITE" id="PS51898">
    <property type="entry name" value="TYR_RECOMBINASE"/>
    <property type="match status" value="1"/>
</dbReference>
<dbReference type="InterPro" id="IPR013762">
    <property type="entry name" value="Integrase-like_cat_sf"/>
</dbReference>
<feature type="domain" description="Tyr recombinase" evidence="2">
    <location>
        <begin position="8"/>
        <end position="186"/>
    </location>
</feature>
<reference evidence="3" key="1">
    <citation type="journal article" date="2014" name="Front. Microbiol.">
        <title>High frequency of phylogenetically diverse reductive dehalogenase-homologous genes in deep subseafloor sedimentary metagenomes.</title>
        <authorList>
            <person name="Kawai M."/>
            <person name="Futagami T."/>
            <person name="Toyoda A."/>
            <person name="Takaki Y."/>
            <person name="Nishi S."/>
            <person name="Hori S."/>
            <person name="Arai W."/>
            <person name="Tsubouchi T."/>
            <person name="Morono Y."/>
            <person name="Uchiyama I."/>
            <person name="Ito T."/>
            <person name="Fujiyama A."/>
            <person name="Inagaki F."/>
            <person name="Takami H."/>
        </authorList>
    </citation>
    <scope>NUCLEOTIDE SEQUENCE</scope>
    <source>
        <strain evidence="3">Expedition CK06-06</strain>
    </source>
</reference>